<keyword evidence="5" id="KW-1185">Reference proteome</keyword>
<feature type="domain" description="DH" evidence="2">
    <location>
        <begin position="285"/>
        <end position="467"/>
    </location>
</feature>
<dbReference type="InterPro" id="IPR001478">
    <property type="entry name" value="PDZ"/>
</dbReference>
<evidence type="ECO:0000259" key="3">
    <source>
        <dbReference type="PROSITE" id="PS50106"/>
    </source>
</evidence>
<proteinExistence type="predicted"/>
<evidence type="ECO:0000256" key="1">
    <source>
        <dbReference type="SAM" id="MobiDB-lite"/>
    </source>
</evidence>
<dbReference type="GO" id="GO:0005085">
    <property type="term" value="F:guanyl-nucleotide exchange factor activity"/>
    <property type="evidence" value="ECO:0007669"/>
    <property type="project" value="InterPro"/>
</dbReference>
<accession>A0A3M7SAN7</accession>
<dbReference type="PANTHER" id="PTHR46848">
    <property type="entry name" value="REGULATOR OF G-PROTEIN SIGNALING 3"/>
    <property type="match status" value="1"/>
</dbReference>
<dbReference type="InterPro" id="IPR035899">
    <property type="entry name" value="DBL_dom_sf"/>
</dbReference>
<dbReference type="Pfam" id="PF00621">
    <property type="entry name" value="RhoGEF"/>
    <property type="match status" value="1"/>
</dbReference>
<dbReference type="GO" id="GO:0005886">
    <property type="term" value="C:plasma membrane"/>
    <property type="evidence" value="ECO:0007669"/>
    <property type="project" value="TreeGrafter"/>
</dbReference>
<dbReference type="STRING" id="10195.A0A3M7SAN7"/>
<dbReference type="Proteomes" id="UP000276133">
    <property type="component" value="Unassembled WGS sequence"/>
</dbReference>
<dbReference type="Gene3D" id="2.30.42.10">
    <property type="match status" value="1"/>
</dbReference>
<dbReference type="SUPFAM" id="SSF50156">
    <property type="entry name" value="PDZ domain-like"/>
    <property type="match status" value="1"/>
</dbReference>
<dbReference type="PANTHER" id="PTHR46848:SF1">
    <property type="entry name" value="REGULATOR OF G-PROTEIN SIGNALING 3"/>
    <property type="match status" value="1"/>
</dbReference>
<dbReference type="Gene3D" id="1.20.900.10">
    <property type="entry name" value="Dbl homology (DH) domain"/>
    <property type="match status" value="1"/>
</dbReference>
<evidence type="ECO:0000313" key="4">
    <source>
        <dbReference type="EMBL" id="RNA32638.1"/>
    </source>
</evidence>
<reference evidence="4 5" key="1">
    <citation type="journal article" date="2018" name="Sci. Rep.">
        <title>Genomic signatures of local adaptation to the degree of environmental predictability in rotifers.</title>
        <authorList>
            <person name="Franch-Gras L."/>
            <person name="Hahn C."/>
            <person name="Garcia-Roger E.M."/>
            <person name="Carmona M.J."/>
            <person name="Serra M."/>
            <person name="Gomez A."/>
        </authorList>
    </citation>
    <scope>NUCLEOTIDE SEQUENCE [LARGE SCALE GENOMIC DNA]</scope>
    <source>
        <strain evidence="4">HYR1</strain>
    </source>
</reference>
<organism evidence="4 5">
    <name type="scientific">Brachionus plicatilis</name>
    <name type="common">Marine rotifer</name>
    <name type="synonym">Brachionus muelleri</name>
    <dbReference type="NCBI Taxonomy" id="10195"/>
    <lineage>
        <taxon>Eukaryota</taxon>
        <taxon>Metazoa</taxon>
        <taxon>Spiralia</taxon>
        <taxon>Gnathifera</taxon>
        <taxon>Rotifera</taxon>
        <taxon>Eurotatoria</taxon>
        <taxon>Monogononta</taxon>
        <taxon>Pseudotrocha</taxon>
        <taxon>Ploima</taxon>
        <taxon>Brachionidae</taxon>
        <taxon>Brachionus</taxon>
    </lineage>
</organism>
<dbReference type="OrthoDB" id="6093183at2759"/>
<feature type="compositionally biased region" description="Polar residues" evidence="1">
    <location>
        <begin position="235"/>
        <end position="250"/>
    </location>
</feature>
<dbReference type="PROSITE" id="PS50106">
    <property type="entry name" value="PDZ"/>
    <property type="match status" value="1"/>
</dbReference>
<dbReference type="AlphaFoldDB" id="A0A3M7SAN7"/>
<dbReference type="PROSITE" id="PS50010">
    <property type="entry name" value="DH_2"/>
    <property type="match status" value="1"/>
</dbReference>
<dbReference type="GO" id="GO:0005634">
    <property type="term" value="C:nucleus"/>
    <property type="evidence" value="ECO:0007669"/>
    <property type="project" value="TreeGrafter"/>
</dbReference>
<name>A0A3M7SAN7_BRAPC</name>
<dbReference type="SUPFAM" id="SSF48065">
    <property type="entry name" value="DBL homology domain (DH-domain)"/>
    <property type="match status" value="1"/>
</dbReference>
<dbReference type="InterPro" id="IPR036034">
    <property type="entry name" value="PDZ_sf"/>
</dbReference>
<dbReference type="EMBL" id="REGN01001777">
    <property type="protein sequence ID" value="RNA32638.1"/>
    <property type="molecule type" value="Genomic_DNA"/>
</dbReference>
<dbReference type="SMART" id="SM00228">
    <property type="entry name" value="PDZ"/>
    <property type="match status" value="1"/>
</dbReference>
<protein>
    <submittedName>
        <fullName evidence="4">Regulator of G-signaling 3</fullName>
    </submittedName>
</protein>
<dbReference type="InterPro" id="IPR000219">
    <property type="entry name" value="DH_dom"/>
</dbReference>
<comment type="caution">
    <text evidence="4">The sequence shown here is derived from an EMBL/GenBank/DDBJ whole genome shotgun (WGS) entry which is preliminary data.</text>
</comment>
<gene>
    <name evidence="4" type="ORF">BpHYR1_053015</name>
</gene>
<evidence type="ECO:0000313" key="5">
    <source>
        <dbReference type="Proteomes" id="UP000276133"/>
    </source>
</evidence>
<dbReference type="Pfam" id="PF00595">
    <property type="entry name" value="PDZ"/>
    <property type="match status" value="1"/>
</dbReference>
<feature type="region of interest" description="Disordered" evidence="1">
    <location>
        <begin position="217"/>
        <end position="250"/>
    </location>
</feature>
<feature type="domain" description="PDZ" evidence="3">
    <location>
        <begin position="137"/>
        <end position="217"/>
    </location>
</feature>
<sequence length="630" mass="71106">MNFSHLSSIYTSQCGDNDKLTLIYGDDKSANCIYANRHSTLIEHPQELENYFTINAHNSLVSYKTSNEMNAKINEQTPKMEVVHGRRDPLNFKLNTRNLLKFFSRDKKAAAAAAQWSSSTSEKAERTRSDVRVKFKQIRLRVATSEGASFGFTIHGYCPCQVGKVEKSSPSELSGLMPGDLIIKINGKNVSRATCDSVVRLIKSGADQLVLELMRPCQSSGEKKRAPTNVYESMPASSATHMSPESKKTSIITDSDYKTQSSAGTDEPANISAASCPPGAAADDHHLYLCEQLLNLEEKFIETMQKGVQQYSRPLRHCLMIDQAQHCTIFQNIEKILAISEYQLNQLISQDDSILLDMFSTIGKLYENKMRMSSEAFDIYLHGIQKALRLLDQLSGDSNLGRFLADAKDDIDMDLGTFLLVPIFYVNEIVHCLNKIKHNTLPISSDYQFLVNLTHSLEPYCRRSQLVLAAREPNELHNPLKSVHIDLDDEEFQDCEPLESDDQAKLSLLYSGCVQYRQSCNKWKRIRLLFFRDRVVLLSYNSNVDKFLGLLSKSCSNSWSVLDSLNEFTFKSISFKSVVSVHCEQAKCEFALRYSRGCTGPAKTNKIKLKCSSGDNQRWSQLFAKHLGQF</sequence>
<evidence type="ECO:0000259" key="2">
    <source>
        <dbReference type="PROSITE" id="PS50010"/>
    </source>
</evidence>